<dbReference type="GO" id="GO:0005739">
    <property type="term" value="C:mitochondrion"/>
    <property type="evidence" value="ECO:0007669"/>
    <property type="project" value="TreeGrafter"/>
</dbReference>
<dbReference type="Proteomes" id="UP000076078">
    <property type="component" value="Unassembled WGS sequence"/>
</dbReference>
<reference evidence="5 6" key="1">
    <citation type="submission" date="2015-12" db="EMBL/GenBank/DDBJ databases">
        <title>Dictyostelia acquired genes for synthesis and detection of signals that induce cell-type specialization by lateral gene transfer from prokaryotes.</title>
        <authorList>
            <person name="Gloeckner G."/>
            <person name="Schaap P."/>
        </authorList>
    </citation>
    <scope>NUCLEOTIDE SEQUENCE [LARGE SCALE GENOMIC DNA]</scope>
    <source>
        <strain evidence="5 6">TK</strain>
    </source>
</reference>
<dbReference type="PANTHER" id="PTHR23088">
    <property type="entry name" value="NITRILASE-RELATED"/>
    <property type="match status" value="1"/>
</dbReference>
<dbReference type="PROSITE" id="PS50263">
    <property type="entry name" value="CN_HYDROLASE"/>
    <property type="match status" value="1"/>
</dbReference>
<dbReference type="GO" id="GO:0006528">
    <property type="term" value="P:asparagine metabolic process"/>
    <property type="evidence" value="ECO:0007669"/>
    <property type="project" value="TreeGrafter"/>
</dbReference>
<dbReference type="EMBL" id="LODT01000028">
    <property type="protein sequence ID" value="KYQ92883.1"/>
    <property type="molecule type" value="Genomic_DNA"/>
</dbReference>
<dbReference type="SUPFAM" id="SSF56317">
    <property type="entry name" value="Carbon-nitrogen hydrolase"/>
    <property type="match status" value="1"/>
</dbReference>
<keyword evidence="6" id="KW-1185">Reference proteome</keyword>
<evidence type="ECO:0000259" key="4">
    <source>
        <dbReference type="PROSITE" id="PS50263"/>
    </source>
</evidence>
<keyword evidence="3" id="KW-0175">Coiled coil</keyword>
<comment type="caution">
    <text evidence="5">The sequence shown here is derived from an EMBL/GenBank/DDBJ whole genome shotgun (WGS) entry which is preliminary data.</text>
</comment>
<dbReference type="FunFam" id="3.60.110.10:FF:000002">
    <property type="entry name" value="Nitrilase family member 2"/>
    <property type="match status" value="1"/>
</dbReference>
<dbReference type="GO" id="GO:0050152">
    <property type="term" value="F:omega-amidase activity"/>
    <property type="evidence" value="ECO:0007669"/>
    <property type="project" value="TreeGrafter"/>
</dbReference>
<comment type="similarity">
    <text evidence="1">Belongs to the carbon-nitrogen hydrolase superfamily. NIT1/NIT2 family.</text>
</comment>
<organism evidence="5 6">
    <name type="scientific">Tieghemostelium lacteum</name>
    <name type="common">Slime mold</name>
    <name type="synonym">Dictyostelium lacteum</name>
    <dbReference type="NCBI Taxonomy" id="361077"/>
    <lineage>
        <taxon>Eukaryota</taxon>
        <taxon>Amoebozoa</taxon>
        <taxon>Evosea</taxon>
        <taxon>Eumycetozoa</taxon>
        <taxon>Dictyostelia</taxon>
        <taxon>Dictyosteliales</taxon>
        <taxon>Raperosteliaceae</taxon>
        <taxon>Tieghemostelium</taxon>
    </lineage>
</organism>
<dbReference type="AlphaFoldDB" id="A0A151ZFY7"/>
<evidence type="ECO:0000256" key="3">
    <source>
        <dbReference type="SAM" id="Coils"/>
    </source>
</evidence>
<dbReference type="PANTHER" id="PTHR23088:SF30">
    <property type="entry name" value="OMEGA-AMIDASE NIT2"/>
    <property type="match status" value="1"/>
</dbReference>
<keyword evidence="2" id="KW-0378">Hydrolase</keyword>
<sequence>MIRYLSNNILFSSSNKIIMNNNNKGIFKFAGIQMMVGSDKKKNIENAQKLIDEASRNNANLVSLPECFNCPYSTSVFNEYSDGCKGETIKALSESAKKNKIWLIGGSIPEKDDDSGKIYNTSFIFNPDGLVVGKHRKIHLFDIDIKDKIRFKESETLSPGHSLTIVDIGYCKIGVGICYDIRFPELAMLYQQEGCKMIVYPGAFNMTTGPAHWELLQRSRAVDNQLYIATVSPCRNPDSSYTAWGHSTVVSPWGEVLTTTDHQESIIYSDIDLSKIDEIRSSIPVLQQKRSDIYQILNKSK</sequence>
<dbReference type="InterPro" id="IPR003010">
    <property type="entry name" value="C-N_Hydrolase"/>
</dbReference>
<dbReference type="InterPro" id="IPR036526">
    <property type="entry name" value="C-N_Hydrolase_sf"/>
</dbReference>
<dbReference type="PROSITE" id="PS01227">
    <property type="entry name" value="UPF0012"/>
    <property type="match status" value="1"/>
</dbReference>
<dbReference type="FunCoup" id="A0A151ZFY7">
    <property type="interactions" value="235"/>
</dbReference>
<dbReference type="STRING" id="361077.A0A151ZFY7"/>
<dbReference type="OMA" id="MQSKPYA"/>
<name>A0A151ZFY7_TIELA</name>
<proteinExistence type="inferred from homology"/>
<dbReference type="InterPro" id="IPR045254">
    <property type="entry name" value="Nit1/2_C-N_Hydrolase"/>
</dbReference>
<accession>A0A151ZFY7</accession>
<protein>
    <submittedName>
        <fullName evidence="5">Nitrilase 2</fullName>
    </submittedName>
</protein>
<evidence type="ECO:0000313" key="6">
    <source>
        <dbReference type="Proteomes" id="UP000076078"/>
    </source>
</evidence>
<dbReference type="InterPro" id="IPR001110">
    <property type="entry name" value="UPF0012_CS"/>
</dbReference>
<dbReference type="GO" id="GO:0006107">
    <property type="term" value="P:oxaloacetate metabolic process"/>
    <property type="evidence" value="ECO:0007669"/>
    <property type="project" value="TreeGrafter"/>
</dbReference>
<dbReference type="InParanoid" id="A0A151ZFY7"/>
<gene>
    <name evidence="5" type="ORF">DLAC_05473</name>
</gene>
<evidence type="ECO:0000313" key="5">
    <source>
        <dbReference type="EMBL" id="KYQ92883.1"/>
    </source>
</evidence>
<dbReference type="CDD" id="cd07572">
    <property type="entry name" value="nit"/>
    <property type="match status" value="1"/>
</dbReference>
<dbReference type="OrthoDB" id="10250282at2759"/>
<dbReference type="Gene3D" id="3.60.110.10">
    <property type="entry name" value="Carbon-nitrogen hydrolase"/>
    <property type="match status" value="1"/>
</dbReference>
<evidence type="ECO:0000256" key="2">
    <source>
        <dbReference type="ARBA" id="ARBA00022801"/>
    </source>
</evidence>
<evidence type="ECO:0000256" key="1">
    <source>
        <dbReference type="ARBA" id="ARBA00010613"/>
    </source>
</evidence>
<dbReference type="GO" id="GO:0006541">
    <property type="term" value="P:glutamine metabolic process"/>
    <property type="evidence" value="ECO:0007669"/>
    <property type="project" value="TreeGrafter"/>
</dbReference>
<feature type="domain" description="CN hydrolase" evidence="4">
    <location>
        <begin position="27"/>
        <end position="273"/>
    </location>
</feature>
<dbReference type="Pfam" id="PF00795">
    <property type="entry name" value="CN_hydrolase"/>
    <property type="match status" value="1"/>
</dbReference>
<feature type="coiled-coil region" evidence="3">
    <location>
        <begin position="37"/>
        <end position="64"/>
    </location>
</feature>